<evidence type="ECO:0000313" key="2">
    <source>
        <dbReference type="Proteomes" id="UP000294513"/>
    </source>
</evidence>
<name>A0A4R5B2C4_9ACTN</name>
<dbReference type="RefSeq" id="WP_131899053.1">
    <property type="nucleotide sequence ID" value="NZ_SMKU01000199.1"/>
</dbReference>
<organism evidence="1 2">
    <name type="scientific">Actinomadura rubrisoli</name>
    <dbReference type="NCBI Taxonomy" id="2530368"/>
    <lineage>
        <taxon>Bacteria</taxon>
        <taxon>Bacillati</taxon>
        <taxon>Actinomycetota</taxon>
        <taxon>Actinomycetes</taxon>
        <taxon>Streptosporangiales</taxon>
        <taxon>Thermomonosporaceae</taxon>
        <taxon>Actinomadura</taxon>
    </lineage>
</organism>
<evidence type="ECO:0000313" key="1">
    <source>
        <dbReference type="EMBL" id="TDD77704.1"/>
    </source>
</evidence>
<keyword evidence="2" id="KW-1185">Reference proteome</keyword>
<accession>A0A4R5B2C4</accession>
<reference evidence="1 2" key="1">
    <citation type="submission" date="2019-03" db="EMBL/GenBank/DDBJ databases">
        <title>Draft genome sequences of novel Actinobacteria.</title>
        <authorList>
            <person name="Sahin N."/>
            <person name="Ay H."/>
            <person name="Saygin H."/>
        </authorList>
    </citation>
    <scope>NUCLEOTIDE SEQUENCE [LARGE SCALE GENOMIC DNA]</scope>
    <source>
        <strain evidence="1 2">H3C3</strain>
    </source>
</reference>
<sequence>MTPEQRSQRARLAALTRWSREDPTENAVRGQRGLRDKFEREVDPDGVLTPPERARRAEAARRAHMVRLAYESAKARARRAPA</sequence>
<dbReference type="EMBL" id="SMKU01000199">
    <property type="protein sequence ID" value="TDD77704.1"/>
    <property type="molecule type" value="Genomic_DNA"/>
</dbReference>
<protein>
    <submittedName>
        <fullName evidence="1">Uncharacterized protein</fullName>
    </submittedName>
</protein>
<comment type="caution">
    <text evidence="1">The sequence shown here is derived from an EMBL/GenBank/DDBJ whole genome shotgun (WGS) entry which is preliminary data.</text>
</comment>
<gene>
    <name evidence="1" type="ORF">E1298_29690</name>
</gene>
<dbReference type="AlphaFoldDB" id="A0A4R5B2C4"/>
<dbReference type="Proteomes" id="UP000294513">
    <property type="component" value="Unassembled WGS sequence"/>
</dbReference>
<proteinExistence type="predicted"/>
<dbReference type="OrthoDB" id="3432435at2"/>